<sequence length="91" mass="10389">MENMINQWVYRATRDSSEKEGSAGFLASHRCPFYCAQENRCTASVAAEPLSTSKRMRCCSDEYDDCPSYLAYLLRRSKALRCDSDWLDAGQ</sequence>
<dbReference type="OrthoDB" id="9973478at2"/>
<dbReference type="EMBL" id="FQZT01000015">
    <property type="protein sequence ID" value="SHJ76376.1"/>
    <property type="molecule type" value="Genomic_DNA"/>
</dbReference>
<accession>A0A1M6LYT9</accession>
<name>A0A1M6LYT9_MALRU</name>
<dbReference type="Proteomes" id="UP000184171">
    <property type="component" value="Unassembled WGS sequence"/>
</dbReference>
<evidence type="ECO:0000313" key="1">
    <source>
        <dbReference type="EMBL" id="SHJ76376.1"/>
    </source>
</evidence>
<organism evidence="1 2">
    <name type="scientific">Malonomonas rubra DSM 5091</name>
    <dbReference type="NCBI Taxonomy" id="1122189"/>
    <lineage>
        <taxon>Bacteria</taxon>
        <taxon>Pseudomonadati</taxon>
        <taxon>Thermodesulfobacteriota</taxon>
        <taxon>Desulfuromonadia</taxon>
        <taxon>Desulfuromonadales</taxon>
        <taxon>Geopsychrobacteraceae</taxon>
        <taxon>Malonomonas</taxon>
    </lineage>
</organism>
<reference evidence="1 2" key="1">
    <citation type="submission" date="2016-11" db="EMBL/GenBank/DDBJ databases">
        <authorList>
            <person name="Jaros S."/>
            <person name="Januszkiewicz K."/>
            <person name="Wedrychowicz H."/>
        </authorList>
    </citation>
    <scope>NUCLEOTIDE SEQUENCE [LARGE SCALE GENOMIC DNA]</scope>
    <source>
        <strain evidence="1 2">DSM 5091</strain>
    </source>
</reference>
<dbReference type="AlphaFoldDB" id="A0A1M6LYT9"/>
<keyword evidence="2" id="KW-1185">Reference proteome</keyword>
<evidence type="ECO:0000313" key="2">
    <source>
        <dbReference type="Proteomes" id="UP000184171"/>
    </source>
</evidence>
<gene>
    <name evidence="1" type="ORF">SAMN02745165_03110</name>
</gene>
<proteinExistence type="predicted"/>
<protein>
    <submittedName>
        <fullName evidence="1">Uncharacterized protein</fullName>
    </submittedName>
</protein>
<dbReference type="RefSeq" id="WP_072909656.1">
    <property type="nucleotide sequence ID" value="NZ_FQZT01000015.1"/>
</dbReference>
<dbReference type="STRING" id="1122189.SAMN02745165_03110"/>